<gene>
    <name evidence="1" type="primary">csn2</name>
    <name evidence="1" type="ORF">FA707_09780</name>
</gene>
<evidence type="ECO:0000313" key="1">
    <source>
        <dbReference type="EMBL" id="QCI87199.1"/>
    </source>
</evidence>
<dbReference type="Gene3D" id="3.40.50.11940">
    <property type="match status" value="2"/>
</dbReference>
<dbReference type="NCBIfam" id="TIGR01866">
    <property type="entry name" value="cas_Csn2"/>
    <property type="match status" value="1"/>
</dbReference>
<dbReference type="RefSeq" id="WP_136954021.1">
    <property type="nucleotide sequence ID" value="NZ_CP039712.1"/>
</dbReference>
<sequence>MKINFPLLETAIEIERPTIFVVEDTKVFSNLIKDFYQYGETSNQLKIFEKTQRSLLVSELMVITDILSFDMNSSSILKLIYQELAEHLNDDPEKKSNIEYYLNHIHDCLINDSIEYDLDLIMEEPEIQDVYKFFKLKVNSMQSSIFETTLEIIDLYKKLKKKKLLVLINSCSYYSQEELQELISYISLQNSPVLMIEPRRIEGVEQIVLDNDFYLTN</sequence>
<keyword evidence="2" id="KW-1185">Reference proteome</keyword>
<dbReference type="KEGG" id="vao:FA707_09780"/>
<dbReference type="EMBL" id="CP039712">
    <property type="protein sequence ID" value="QCI87199.1"/>
    <property type="molecule type" value="Genomic_DNA"/>
</dbReference>
<dbReference type="Pfam" id="PF09711">
    <property type="entry name" value="Cas_Csn2"/>
    <property type="match status" value="1"/>
</dbReference>
<dbReference type="InterPro" id="IPR010146">
    <property type="entry name" value="CRISPR-assoc_prot_Csn2-typ"/>
</dbReference>
<dbReference type="AlphaFoldDB" id="A0A4D7CSN3"/>
<dbReference type="InterPro" id="IPR038600">
    <property type="entry name" value="Csn2_sf"/>
</dbReference>
<dbReference type="OrthoDB" id="2365673at2"/>
<proteinExistence type="predicted"/>
<accession>A0A4D7CSN3</accession>
<name>A0A4D7CSN3_9ENTE</name>
<dbReference type="Proteomes" id="UP000298615">
    <property type="component" value="Chromosome"/>
</dbReference>
<organism evidence="1 2">
    <name type="scientific">Vagococcus zengguangii</name>
    <dbReference type="NCBI Taxonomy" id="2571750"/>
    <lineage>
        <taxon>Bacteria</taxon>
        <taxon>Bacillati</taxon>
        <taxon>Bacillota</taxon>
        <taxon>Bacilli</taxon>
        <taxon>Lactobacillales</taxon>
        <taxon>Enterococcaceae</taxon>
        <taxon>Vagococcus</taxon>
    </lineage>
</organism>
<evidence type="ECO:0000313" key="2">
    <source>
        <dbReference type="Proteomes" id="UP000298615"/>
    </source>
</evidence>
<protein>
    <submittedName>
        <fullName evidence="1">Type II-A CRISPR-associated protein Csn2</fullName>
    </submittedName>
</protein>
<reference evidence="1 2" key="1">
    <citation type="submission" date="2019-04" db="EMBL/GenBank/DDBJ databases">
        <title>Vagococcus sp. nov., isolated from faeces of yaks (Bos grunniens).</title>
        <authorList>
            <person name="Ge Y."/>
        </authorList>
    </citation>
    <scope>NUCLEOTIDE SEQUENCE [LARGE SCALE GENOMIC DNA]</scope>
    <source>
        <strain evidence="1 2">MN-17</strain>
    </source>
</reference>